<dbReference type="SUPFAM" id="SSF56112">
    <property type="entry name" value="Protein kinase-like (PK-like)"/>
    <property type="match status" value="1"/>
</dbReference>
<evidence type="ECO:0000313" key="2">
    <source>
        <dbReference type="EMBL" id="KIM43812.1"/>
    </source>
</evidence>
<dbReference type="EMBL" id="KN831775">
    <property type="protein sequence ID" value="KIM43812.1"/>
    <property type="molecule type" value="Genomic_DNA"/>
</dbReference>
<feature type="domain" description="Aminoglycoside phosphotransferase" evidence="1">
    <location>
        <begin position="97"/>
        <end position="290"/>
    </location>
</feature>
<dbReference type="Gene3D" id="3.90.1200.10">
    <property type="match status" value="1"/>
</dbReference>
<evidence type="ECO:0000313" key="3">
    <source>
        <dbReference type="Proteomes" id="UP000053424"/>
    </source>
</evidence>
<dbReference type="InterPro" id="IPR011009">
    <property type="entry name" value="Kinase-like_dom_sf"/>
</dbReference>
<accession>A0A0C2YS02</accession>
<evidence type="ECO:0000259" key="1">
    <source>
        <dbReference type="Pfam" id="PF01636"/>
    </source>
</evidence>
<sequence length="384" mass="43329">MTDSKLPFYNILGEIEYLSGYPLSFGDWPSSGKPLSAEQQSLIDETSYILRKSPTEAHVRAEDLNLASFEDDSKVVARKILPKKGTDLGDGIQKLGIEARLLKWLSESTKLPVPRIQSPLDIQDRNIVIMDKLPGTMLLNTYGTLNTLAKARPNILTSYALIALELFELDVPQRIGTFDPDMVSGSFNVTPMISVHFRATKVFEDIRQYLDFLFEMKKASPLIDGDDGGNLDELKRHTDCILADLSSNANAPTLFRCVLVHRDLNDMNILVDKSGSITGVIDWEYQVLHPAVLAACYPPWLSYDGCSDPRFVNPIMTLWLDSPKESKRLRDLYLEFVKSRNHKYWEALVLGAQLRSCVEWLLSNACDPGCRRMKKWMEATFSAS</sequence>
<dbReference type="InterPro" id="IPR002575">
    <property type="entry name" value="Aminoglycoside_PTrfase"/>
</dbReference>
<reference evidence="2 3" key="1">
    <citation type="submission" date="2014-04" db="EMBL/GenBank/DDBJ databases">
        <authorList>
            <consortium name="DOE Joint Genome Institute"/>
            <person name="Kuo A."/>
            <person name="Gay G."/>
            <person name="Dore J."/>
            <person name="Kohler A."/>
            <person name="Nagy L.G."/>
            <person name="Floudas D."/>
            <person name="Copeland A."/>
            <person name="Barry K.W."/>
            <person name="Cichocki N."/>
            <person name="Veneault-Fourrey C."/>
            <person name="LaButti K."/>
            <person name="Lindquist E.A."/>
            <person name="Lipzen A."/>
            <person name="Lundell T."/>
            <person name="Morin E."/>
            <person name="Murat C."/>
            <person name="Sun H."/>
            <person name="Tunlid A."/>
            <person name="Henrissat B."/>
            <person name="Grigoriev I.V."/>
            <person name="Hibbett D.S."/>
            <person name="Martin F."/>
            <person name="Nordberg H.P."/>
            <person name="Cantor M.N."/>
            <person name="Hua S.X."/>
        </authorList>
    </citation>
    <scope>NUCLEOTIDE SEQUENCE [LARGE SCALE GENOMIC DNA]</scope>
    <source>
        <strain evidence="3">h7</strain>
    </source>
</reference>
<name>A0A0C2YS02_HEBCY</name>
<dbReference type="OrthoDB" id="10003767at2759"/>
<dbReference type="AlphaFoldDB" id="A0A0C2YS02"/>
<dbReference type="PANTHER" id="PTHR21310:SF15">
    <property type="entry name" value="AMINOGLYCOSIDE PHOSPHOTRANSFERASE DOMAIN-CONTAINING PROTEIN"/>
    <property type="match status" value="1"/>
</dbReference>
<reference evidence="3" key="2">
    <citation type="submission" date="2015-01" db="EMBL/GenBank/DDBJ databases">
        <title>Evolutionary Origins and Diversification of the Mycorrhizal Mutualists.</title>
        <authorList>
            <consortium name="DOE Joint Genome Institute"/>
            <consortium name="Mycorrhizal Genomics Consortium"/>
            <person name="Kohler A."/>
            <person name="Kuo A."/>
            <person name="Nagy L.G."/>
            <person name="Floudas D."/>
            <person name="Copeland A."/>
            <person name="Barry K.W."/>
            <person name="Cichocki N."/>
            <person name="Veneault-Fourrey C."/>
            <person name="LaButti K."/>
            <person name="Lindquist E.A."/>
            <person name="Lipzen A."/>
            <person name="Lundell T."/>
            <person name="Morin E."/>
            <person name="Murat C."/>
            <person name="Riley R."/>
            <person name="Ohm R."/>
            <person name="Sun H."/>
            <person name="Tunlid A."/>
            <person name="Henrissat B."/>
            <person name="Grigoriev I.V."/>
            <person name="Hibbett D.S."/>
            <person name="Martin F."/>
        </authorList>
    </citation>
    <scope>NUCLEOTIDE SEQUENCE [LARGE SCALE GENOMIC DNA]</scope>
    <source>
        <strain evidence="3">h7</strain>
    </source>
</reference>
<dbReference type="Pfam" id="PF01636">
    <property type="entry name" value="APH"/>
    <property type="match status" value="1"/>
</dbReference>
<dbReference type="PANTHER" id="PTHR21310">
    <property type="entry name" value="AMINOGLYCOSIDE PHOSPHOTRANSFERASE-RELATED-RELATED"/>
    <property type="match status" value="1"/>
</dbReference>
<organism evidence="2 3">
    <name type="scientific">Hebeloma cylindrosporum</name>
    <dbReference type="NCBI Taxonomy" id="76867"/>
    <lineage>
        <taxon>Eukaryota</taxon>
        <taxon>Fungi</taxon>
        <taxon>Dikarya</taxon>
        <taxon>Basidiomycota</taxon>
        <taxon>Agaricomycotina</taxon>
        <taxon>Agaricomycetes</taxon>
        <taxon>Agaricomycetidae</taxon>
        <taxon>Agaricales</taxon>
        <taxon>Agaricineae</taxon>
        <taxon>Hymenogastraceae</taxon>
        <taxon>Hebeloma</taxon>
    </lineage>
</organism>
<gene>
    <name evidence="2" type="ORF">M413DRAFT_26107</name>
</gene>
<protein>
    <recommendedName>
        <fullName evidence="1">Aminoglycoside phosphotransferase domain-containing protein</fullName>
    </recommendedName>
</protein>
<proteinExistence type="predicted"/>
<dbReference type="InterPro" id="IPR051678">
    <property type="entry name" value="AGP_Transferase"/>
</dbReference>
<dbReference type="HOGENOM" id="CLU_719824_0_0_1"/>
<keyword evidence="3" id="KW-1185">Reference proteome</keyword>
<dbReference type="Proteomes" id="UP000053424">
    <property type="component" value="Unassembled WGS sequence"/>
</dbReference>